<dbReference type="GO" id="GO:0032263">
    <property type="term" value="P:GMP salvage"/>
    <property type="evidence" value="ECO:0007669"/>
    <property type="project" value="TreeGrafter"/>
</dbReference>
<feature type="region of interest" description="Disordered" evidence="3">
    <location>
        <begin position="1"/>
        <end position="34"/>
    </location>
</feature>
<name>A0A5C5G3K1_9BASI</name>
<evidence type="ECO:0000256" key="1">
    <source>
        <dbReference type="ARBA" id="ARBA00022676"/>
    </source>
</evidence>
<dbReference type="SUPFAM" id="SSF53271">
    <property type="entry name" value="PRTase-like"/>
    <property type="match status" value="1"/>
</dbReference>
<protein>
    <recommendedName>
        <fullName evidence="6">Phosphoribosyltransferase-like protein</fullName>
    </recommendedName>
</protein>
<dbReference type="InterPro" id="IPR029057">
    <property type="entry name" value="PRTase-like"/>
</dbReference>
<dbReference type="InterPro" id="IPR000836">
    <property type="entry name" value="PRTase_dom"/>
</dbReference>
<accession>A0A5C5G3K1</accession>
<dbReference type="OrthoDB" id="9973266at2759"/>
<evidence type="ECO:0000256" key="3">
    <source>
        <dbReference type="SAM" id="MobiDB-lite"/>
    </source>
</evidence>
<evidence type="ECO:0000256" key="2">
    <source>
        <dbReference type="ARBA" id="ARBA00022679"/>
    </source>
</evidence>
<dbReference type="AlphaFoldDB" id="A0A5C5G3K1"/>
<dbReference type="GO" id="GO:0046100">
    <property type="term" value="P:hypoxanthine metabolic process"/>
    <property type="evidence" value="ECO:0007669"/>
    <property type="project" value="TreeGrafter"/>
</dbReference>
<reference evidence="4 5" key="1">
    <citation type="submission" date="2019-03" db="EMBL/GenBank/DDBJ databases">
        <title>Rhodosporidium diobovatum UCD-FST 08-225 genome sequencing, assembly, and annotation.</title>
        <authorList>
            <person name="Fakankun I.U."/>
            <person name="Fristensky B."/>
            <person name="Levin D.B."/>
        </authorList>
    </citation>
    <scope>NUCLEOTIDE SEQUENCE [LARGE SCALE GENOMIC DNA]</scope>
    <source>
        <strain evidence="4 5">UCD-FST 08-225</strain>
    </source>
</reference>
<keyword evidence="5" id="KW-1185">Reference proteome</keyword>
<dbReference type="GO" id="GO:0032265">
    <property type="term" value="P:XMP salvage"/>
    <property type="evidence" value="ECO:0007669"/>
    <property type="project" value="TreeGrafter"/>
</dbReference>
<dbReference type="STRING" id="5288.A0A5C5G3K1"/>
<keyword evidence="1" id="KW-0328">Glycosyltransferase</keyword>
<dbReference type="GO" id="GO:0004422">
    <property type="term" value="F:hypoxanthine phosphoribosyltransferase activity"/>
    <property type="evidence" value="ECO:0007669"/>
    <property type="project" value="TreeGrafter"/>
</dbReference>
<keyword evidence="2" id="KW-0808">Transferase</keyword>
<sequence>MRRPNGGRGAGAVLGGPREGVGGPATTPNEHDGHLRVTYDDIHCTIGQTARKIKERFDPDIMVAIGGGGFFPARVLRTFLKRVSGADGKRRNIPIQAIGLSLYEEVGEFDGSSGLAQEEKLGKEVIRTQWLDFSTLGNRPLIGRRILIVDEVDDSRTTLGYAVAELKKDIQAQFDKLPEDKKADFPETKLAIFVVHNKLKEKRATIPDDVAYFAGDDIEDKWVDYPWEQEDILLHNEVAAKQKALGL</sequence>
<evidence type="ECO:0000313" key="4">
    <source>
        <dbReference type="EMBL" id="TNY23156.1"/>
    </source>
</evidence>
<proteinExistence type="predicted"/>
<comment type="caution">
    <text evidence="4">The sequence shown here is derived from an EMBL/GenBank/DDBJ whole genome shotgun (WGS) entry which is preliminary data.</text>
</comment>
<dbReference type="CDD" id="cd06223">
    <property type="entry name" value="PRTases_typeI"/>
    <property type="match status" value="1"/>
</dbReference>
<feature type="compositionally biased region" description="Gly residues" evidence="3">
    <location>
        <begin position="1"/>
        <end position="23"/>
    </location>
</feature>
<dbReference type="Gene3D" id="3.40.50.2020">
    <property type="match status" value="1"/>
</dbReference>
<dbReference type="Proteomes" id="UP000311382">
    <property type="component" value="Unassembled WGS sequence"/>
</dbReference>
<dbReference type="GO" id="GO:0032264">
    <property type="term" value="P:IMP salvage"/>
    <property type="evidence" value="ECO:0007669"/>
    <property type="project" value="TreeGrafter"/>
</dbReference>
<gene>
    <name evidence="4" type="ORF">DMC30DRAFT_414358</name>
</gene>
<organism evidence="4 5">
    <name type="scientific">Rhodotorula diobovata</name>
    <dbReference type="NCBI Taxonomy" id="5288"/>
    <lineage>
        <taxon>Eukaryota</taxon>
        <taxon>Fungi</taxon>
        <taxon>Dikarya</taxon>
        <taxon>Basidiomycota</taxon>
        <taxon>Pucciniomycotina</taxon>
        <taxon>Microbotryomycetes</taxon>
        <taxon>Sporidiobolales</taxon>
        <taxon>Sporidiobolaceae</taxon>
        <taxon>Rhodotorula</taxon>
    </lineage>
</organism>
<evidence type="ECO:0008006" key="6">
    <source>
        <dbReference type="Google" id="ProtNLM"/>
    </source>
</evidence>
<dbReference type="GO" id="GO:0005737">
    <property type="term" value="C:cytoplasm"/>
    <property type="evidence" value="ECO:0007669"/>
    <property type="project" value="TreeGrafter"/>
</dbReference>
<evidence type="ECO:0000313" key="5">
    <source>
        <dbReference type="Proteomes" id="UP000311382"/>
    </source>
</evidence>
<dbReference type="EMBL" id="SOZI01000014">
    <property type="protein sequence ID" value="TNY23156.1"/>
    <property type="molecule type" value="Genomic_DNA"/>
</dbReference>
<dbReference type="PANTHER" id="PTHR43363">
    <property type="entry name" value="HYPOXANTHINE PHOSPHORIBOSYLTRANSFERASE"/>
    <property type="match status" value="1"/>
</dbReference>
<dbReference type="PANTHER" id="PTHR43363:SF1">
    <property type="entry name" value="HYPOXANTHINE-GUANINE PHOSPHORIBOSYLTRANSFERASE"/>
    <property type="match status" value="1"/>
</dbReference>